<name>A0A6J5NJD7_9CAUD</name>
<dbReference type="EMBL" id="LR796670">
    <property type="protein sequence ID" value="CAB4159469.1"/>
    <property type="molecule type" value="Genomic_DNA"/>
</dbReference>
<evidence type="ECO:0000313" key="1">
    <source>
        <dbReference type="EMBL" id="CAB4159469.1"/>
    </source>
</evidence>
<accession>A0A6J5NJD7</accession>
<proteinExistence type="predicted"/>
<protein>
    <submittedName>
        <fullName evidence="1">Zinc-ribbon domain containing protein</fullName>
    </submittedName>
</protein>
<sequence>MNYTSIAGDKQSPTAHIAVNRNRIKQYGNKVYLKDRTHFEIELYNPKKSKVLAKIYIDDKLISSTGIVIKPGQRVYLERWIDEPKKFLFETYEAENTAESKETTSENGRVKVEFYDEFIRLTGGLNATWTYQYPSFGGSTINTIYCSNSNLTSDFSLNDVIGANSSIVNYYSAPIAGSFETGRTEKGDSSNQQFNQDNSEYNFWVSETVFIRILPESRKPVDAHEIRNYCTDCGSRIKKSSWKFCPSCGTKI</sequence>
<reference evidence="1" key="1">
    <citation type="submission" date="2020-04" db="EMBL/GenBank/DDBJ databases">
        <authorList>
            <person name="Chiriac C."/>
            <person name="Salcher M."/>
            <person name="Ghai R."/>
            <person name="Kavagutti S V."/>
        </authorList>
    </citation>
    <scope>NUCLEOTIDE SEQUENCE</scope>
</reference>
<organism evidence="1">
    <name type="scientific">uncultured Caudovirales phage</name>
    <dbReference type="NCBI Taxonomy" id="2100421"/>
    <lineage>
        <taxon>Viruses</taxon>
        <taxon>Duplodnaviria</taxon>
        <taxon>Heunggongvirae</taxon>
        <taxon>Uroviricota</taxon>
        <taxon>Caudoviricetes</taxon>
        <taxon>Peduoviridae</taxon>
        <taxon>Maltschvirus</taxon>
        <taxon>Maltschvirus maltsch</taxon>
    </lineage>
</organism>
<gene>
    <name evidence="1" type="ORF">UFOVP699_205</name>
</gene>